<evidence type="ECO:0000256" key="1">
    <source>
        <dbReference type="SAM" id="MobiDB-lite"/>
    </source>
</evidence>
<name>A0A914PKG1_9BILA</name>
<proteinExistence type="predicted"/>
<dbReference type="Proteomes" id="UP000887578">
    <property type="component" value="Unplaced"/>
</dbReference>
<protein>
    <submittedName>
        <fullName evidence="3">Uncharacterized protein</fullName>
    </submittedName>
</protein>
<keyword evidence="2" id="KW-1185">Reference proteome</keyword>
<feature type="region of interest" description="Disordered" evidence="1">
    <location>
        <begin position="200"/>
        <end position="225"/>
    </location>
</feature>
<dbReference type="AlphaFoldDB" id="A0A914PKG1"/>
<feature type="compositionally biased region" description="Low complexity" evidence="1">
    <location>
        <begin position="206"/>
        <end position="225"/>
    </location>
</feature>
<feature type="region of interest" description="Disordered" evidence="1">
    <location>
        <begin position="542"/>
        <end position="592"/>
    </location>
</feature>
<evidence type="ECO:0000313" key="3">
    <source>
        <dbReference type="WBParaSite" id="PDA_v2.g18890.t1"/>
    </source>
</evidence>
<dbReference type="WBParaSite" id="PDA_v2.g18890.t1">
    <property type="protein sequence ID" value="PDA_v2.g18890.t1"/>
    <property type="gene ID" value="PDA_v2.g18890"/>
</dbReference>
<reference evidence="3" key="1">
    <citation type="submission" date="2022-11" db="UniProtKB">
        <authorList>
            <consortium name="WormBaseParasite"/>
        </authorList>
    </citation>
    <scope>IDENTIFICATION</scope>
</reference>
<evidence type="ECO:0000313" key="2">
    <source>
        <dbReference type="Proteomes" id="UP000887578"/>
    </source>
</evidence>
<sequence>MATNDEFVGFKDKQQCFANDNSQKVHRDQYSNLNLNQRCKLPVLIPVQECSKSYNGVYEGTATTAAELPDSKASDYCKERKKLLSLDNPSKWLKQKIKAEEEPVKQWKKDFSSTNKSILSFHIAAVEKSVKIDASGSFNGKNIKDLKNGISQSIRNEKQLFPSTFIIQNPFEFLRQQNDEVLSPEVSEFRASQSLLNPNEASKNAQQSIHVAQQQQQQPSQNSEVLQQQFPHPYTVGVQQSPHPQVKVIAFDKDKNITYFGEDRENTFAATFDGLFLRKKHIICCMSQAAKTVTFLIFCDNEKSEMIFDDILKHRQRQANDNLAINEDKIFKDNFFLPIVHAVKKKCNGFEDLALIFKGFIDSLDEEINYFHENIPQTFLADSLSKCKNTEAVKNDGYFDYFDSPSEVIVTPSVPSSSSKMLGEFFDSWRSPKPKISSSEKRELIPFIKDEIADKILMCKAKPPIVDILRNNQKEIVDLLAKCFEDAPENQLIDNVWKAVKRDSELHRISDTLLDFAITLETNRAKIKITKISPENERRYEELMRKKAAAASTEKDESGPPTKKPVQHPPHDPRRAPATYTPPGSIFDATSSGKDETFYIKSIENT</sequence>
<organism evidence="2 3">
    <name type="scientific">Panagrolaimus davidi</name>
    <dbReference type="NCBI Taxonomy" id="227884"/>
    <lineage>
        <taxon>Eukaryota</taxon>
        <taxon>Metazoa</taxon>
        <taxon>Ecdysozoa</taxon>
        <taxon>Nematoda</taxon>
        <taxon>Chromadorea</taxon>
        <taxon>Rhabditida</taxon>
        <taxon>Tylenchina</taxon>
        <taxon>Panagrolaimomorpha</taxon>
        <taxon>Panagrolaimoidea</taxon>
        <taxon>Panagrolaimidae</taxon>
        <taxon>Panagrolaimus</taxon>
    </lineage>
</organism>
<accession>A0A914PKG1</accession>